<dbReference type="OrthoDB" id="2121828at2759"/>
<comment type="caution">
    <text evidence="11">The sequence shown here is derived from an EMBL/GenBank/DDBJ whole genome shotgun (WGS) entry which is preliminary data.</text>
</comment>
<dbReference type="GO" id="GO:0005507">
    <property type="term" value="F:copper ion binding"/>
    <property type="evidence" value="ECO:0007669"/>
    <property type="project" value="InterPro"/>
</dbReference>
<evidence type="ECO:0000256" key="3">
    <source>
        <dbReference type="ARBA" id="ARBA00023002"/>
    </source>
</evidence>
<name>A0A9Q5HX67_SANBA</name>
<dbReference type="Pfam" id="PF07732">
    <property type="entry name" value="Cu-oxidase_3"/>
    <property type="match status" value="1"/>
</dbReference>
<dbReference type="PROSITE" id="PS00080">
    <property type="entry name" value="MULTICOPPER_OXIDASE2"/>
    <property type="match status" value="1"/>
</dbReference>
<dbReference type="InterPro" id="IPR011706">
    <property type="entry name" value="Cu-oxidase_C"/>
</dbReference>
<feature type="domain" description="Plastocyanin-like" evidence="9">
    <location>
        <begin position="363"/>
        <end position="481"/>
    </location>
</feature>
<dbReference type="Pfam" id="PF00394">
    <property type="entry name" value="Cu-oxidase"/>
    <property type="match status" value="1"/>
</dbReference>
<keyword evidence="2" id="KW-0479">Metal-binding</keyword>
<dbReference type="Pfam" id="PF07731">
    <property type="entry name" value="Cu-oxidase_2"/>
    <property type="match status" value="1"/>
</dbReference>
<dbReference type="Gene3D" id="2.60.40.420">
    <property type="entry name" value="Cupredoxins - blue copper proteins"/>
    <property type="match status" value="3"/>
</dbReference>
<evidence type="ECO:0000256" key="1">
    <source>
        <dbReference type="ARBA" id="ARBA00010609"/>
    </source>
</evidence>
<keyword evidence="6" id="KW-0325">Glycoprotein</keyword>
<gene>
    <name evidence="11" type="ORF">A7U60_g5194</name>
</gene>
<evidence type="ECO:0000259" key="10">
    <source>
        <dbReference type="Pfam" id="PF07732"/>
    </source>
</evidence>
<protein>
    <submittedName>
        <fullName evidence="11">Laccase</fullName>
    </submittedName>
</protein>
<feature type="domain" description="Plastocyanin-like" evidence="10">
    <location>
        <begin position="31"/>
        <end position="150"/>
    </location>
</feature>
<dbReference type="FunFam" id="2.60.40.420:FF:000045">
    <property type="entry name" value="Laccase 2"/>
    <property type="match status" value="1"/>
</dbReference>
<accession>A0A9Q5HX67</accession>
<keyword evidence="5" id="KW-1015">Disulfide bond</keyword>
<dbReference type="AlphaFoldDB" id="A0A9Q5HX67"/>
<feature type="chain" id="PRO_5040189981" evidence="7">
    <location>
        <begin position="22"/>
        <end position="512"/>
    </location>
</feature>
<dbReference type="PANTHER" id="PTHR11709:SF511">
    <property type="entry name" value="LACCASE"/>
    <property type="match status" value="1"/>
</dbReference>
<keyword evidence="3" id="KW-0560">Oxidoreductase</keyword>
<evidence type="ECO:0000256" key="5">
    <source>
        <dbReference type="ARBA" id="ARBA00023157"/>
    </source>
</evidence>
<evidence type="ECO:0000259" key="8">
    <source>
        <dbReference type="Pfam" id="PF00394"/>
    </source>
</evidence>
<keyword evidence="4" id="KW-0186">Copper</keyword>
<sequence>MFKSYIVHSLFVLSLTQIARSAVVSVDLTISNADLAPDGTTRSTVVANGQFPAPLISANTGDNLQLNVTDNLTDTSMHRATSIHWHGLFQKGTNEMDGPSFVNQCPIIPGNSFLYNFSVPGQSGTYWYHSHLSTQYCDGLRGPLVLYDPDDPHADLYDVDDESTVIVLADWYQGDVDPTPDTTTINGLGRNSNGDGTDPLSVVSVTQGTRYRFRVVSTSCYPTFTFSIDGHNLTIIEADGVETEPVTVDQLDIFPGQRYSIVVTADQSVANYWIRAQPSVGTTGFTNGTNSAILRYDGAEDADPTSIQNTEGTTLDEADLHPLVDPGAPGEPEIGGVDYALNLPIGIDLTTGEHTVNGVVYQSPTVPVLLQILSGTTSATDLLPDGSVYTLPGNSTIELSLPGGFPHPIHLHGHTFDVVRVAGSSDYNYDNPVRRDVVSIGTASDNVTIRFTTDNAGPWFLHCHIDWHLQAGLAVVFAEDVDNIASQNPDNADWDALCPDFNANNPDTAYAE</sequence>
<keyword evidence="7" id="KW-0732">Signal</keyword>
<comment type="similarity">
    <text evidence="1">Belongs to the multicopper oxidase family.</text>
</comment>
<evidence type="ECO:0000256" key="7">
    <source>
        <dbReference type="SAM" id="SignalP"/>
    </source>
</evidence>
<organism evidence="11 12">
    <name type="scientific">Sanghuangporus baumii</name>
    <name type="common">Phellinus baumii</name>
    <dbReference type="NCBI Taxonomy" id="108892"/>
    <lineage>
        <taxon>Eukaryota</taxon>
        <taxon>Fungi</taxon>
        <taxon>Dikarya</taxon>
        <taxon>Basidiomycota</taxon>
        <taxon>Agaricomycotina</taxon>
        <taxon>Agaricomycetes</taxon>
        <taxon>Hymenochaetales</taxon>
        <taxon>Hymenochaetaceae</taxon>
        <taxon>Sanghuangporus</taxon>
    </lineage>
</organism>
<evidence type="ECO:0000259" key="9">
    <source>
        <dbReference type="Pfam" id="PF07731"/>
    </source>
</evidence>
<dbReference type="Proteomes" id="UP000757232">
    <property type="component" value="Unassembled WGS sequence"/>
</dbReference>
<dbReference type="CDD" id="cd13903">
    <property type="entry name" value="CuRO_3_Tv-LCC_like"/>
    <property type="match status" value="1"/>
</dbReference>
<dbReference type="CDD" id="cd13856">
    <property type="entry name" value="CuRO_1_Tv-LCC_like"/>
    <property type="match status" value="1"/>
</dbReference>
<dbReference type="GO" id="GO:0016491">
    <property type="term" value="F:oxidoreductase activity"/>
    <property type="evidence" value="ECO:0007669"/>
    <property type="project" value="UniProtKB-KW"/>
</dbReference>
<feature type="domain" description="Plastocyanin-like" evidence="8">
    <location>
        <begin position="162"/>
        <end position="299"/>
    </location>
</feature>
<keyword evidence="12" id="KW-1185">Reference proteome</keyword>
<dbReference type="InterPro" id="IPR008972">
    <property type="entry name" value="Cupredoxin"/>
</dbReference>
<dbReference type="PROSITE" id="PS00079">
    <property type="entry name" value="MULTICOPPER_OXIDASE1"/>
    <property type="match status" value="2"/>
</dbReference>
<evidence type="ECO:0000256" key="6">
    <source>
        <dbReference type="ARBA" id="ARBA00023180"/>
    </source>
</evidence>
<proteinExistence type="inferred from homology"/>
<dbReference type="EMBL" id="LNZH02000189">
    <property type="protein sequence ID" value="OCB87668.1"/>
    <property type="molecule type" value="Genomic_DNA"/>
</dbReference>
<evidence type="ECO:0000313" key="12">
    <source>
        <dbReference type="Proteomes" id="UP000757232"/>
    </source>
</evidence>
<dbReference type="InterPro" id="IPR011707">
    <property type="entry name" value="Cu-oxidase-like_N"/>
</dbReference>
<reference evidence="11" key="1">
    <citation type="submission" date="2016-06" db="EMBL/GenBank/DDBJ databases">
        <title>Draft Genome sequence of the fungus Inonotus baumii.</title>
        <authorList>
            <person name="Zhu H."/>
            <person name="Lin W."/>
        </authorList>
    </citation>
    <scope>NUCLEOTIDE SEQUENCE</scope>
    <source>
        <strain evidence="11">821</strain>
    </source>
</reference>
<dbReference type="InterPro" id="IPR001117">
    <property type="entry name" value="Cu-oxidase_2nd"/>
</dbReference>
<dbReference type="SUPFAM" id="SSF49503">
    <property type="entry name" value="Cupredoxins"/>
    <property type="match status" value="3"/>
</dbReference>
<dbReference type="InterPro" id="IPR045087">
    <property type="entry name" value="Cu-oxidase_fam"/>
</dbReference>
<dbReference type="PANTHER" id="PTHR11709">
    <property type="entry name" value="MULTI-COPPER OXIDASE"/>
    <property type="match status" value="1"/>
</dbReference>
<evidence type="ECO:0000256" key="2">
    <source>
        <dbReference type="ARBA" id="ARBA00022723"/>
    </source>
</evidence>
<dbReference type="InterPro" id="IPR002355">
    <property type="entry name" value="Cu_oxidase_Cu_BS"/>
</dbReference>
<evidence type="ECO:0000313" key="11">
    <source>
        <dbReference type="EMBL" id="OCB87668.1"/>
    </source>
</evidence>
<dbReference type="InterPro" id="IPR033138">
    <property type="entry name" value="Cu_oxidase_CS"/>
</dbReference>
<evidence type="ECO:0000256" key="4">
    <source>
        <dbReference type="ARBA" id="ARBA00023008"/>
    </source>
</evidence>
<feature type="signal peptide" evidence="7">
    <location>
        <begin position="1"/>
        <end position="21"/>
    </location>
</feature>